<dbReference type="PIRSF" id="PIRSF001100">
    <property type="entry name" value="Beta_cellobiohydrolase"/>
    <property type="match status" value="1"/>
</dbReference>
<dbReference type="PROSITE" id="PS00655">
    <property type="entry name" value="GLYCOSYL_HYDROL_F6_1"/>
    <property type="match status" value="1"/>
</dbReference>
<dbReference type="Pfam" id="PF01341">
    <property type="entry name" value="Glyco_hydro_6"/>
    <property type="match status" value="1"/>
</dbReference>
<dbReference type="GO" id="GO:0016787">
    <property type="term" value="F:hydrolase activity"/>
    <property type="evidence" value="ECO:0007669"/>
    <property type="project" value="UniProtKB-KW"/>
</dbReference>
<dbReference type="PANTHER" id="PTHR34876:SF4">
    <property type="entry name" value="1,4-BETA-D-GLUCAN CELLOBIOHYDROLASE C-RELATED"/>
    <property type="match status" value="1"/>
</dbReference>
<feature type="region of interest" description="Disordered" evidence="10">
    <location>
        <begin position="24"/>
        <end position="111"/>
    </location>
</feature>
<dbReference type="PRINTS" id="PR00733">
    <property type="entry name" value="GLHYDRLASE6"/>
</dbReference>
<dbReference type="PANTHER" id="PTHR34876">
    <property type="match status" value="1"/>
</dbReference>
<feature type="active site" evidence="8">
    <location>
        <position position="176"/>
    </location>
</feature>
<dbReference type="InterPro" id="IPR016288">
    <property type="entry name" value="Beta_cellobiohydrolase"/>
</dbReference>
<evidence type="ECO:0000256" key="9">
    <source>
        <dbReference type="RuleBase" id="RU361186"/>
    </source>
</evidence>
<evidence type="ECO:0000256" key="3">
    <source>
        <dbReference type="ARBA" id="ARBA00023001"/>
    </source>
</evidence>
<keyword evidence="2 9" id="KW-0378">Hydrolase</keyword>
<keyword evidence="4" id="KW-1015">Disulfide bond</keyword>
<keyword evidence="7 9" id="KW-0624">Polysaccharide degradation</keyword>
<name>A0ABW2JLA9_9ACTN</name>
<evidence type="ECO:0000256" key="1">
    <source>
        <dbReference type="ARBA" id="ARBA00022729"/>
    </source>
</evidence>
<dbReference type="Proteomes" id="UP001596523">
    <property type="component" value="Unassembled WGS sequence"/>
</dbReference>
<evidence type="ECO:0000256" key="7">
    <source>
        <dbReference type="ARBA" id="ARBA00023326"/>
    </source>
</evidence>
<evidence type="ECO:0000256" key="8">
    <source>
        <dbReference type="PROSITE-ProRule" id="PRU10056"/>
    </source>
</evidence>
<gene>
    <name evidence="11" type="ORF">ACFQVC_20005</name>
</gene>
<organism evidence="11 12">
    <name type="scientific">Streptomyces monticola</name>
    <dbReference type="NCBI Taxonomy" id="2666263"/>
    <lineage>
        <taxon>Bacteria</taxon>
        <taxon>Bacillati</taxon>
        <taxon>Actinomycetota</taxon>
        <taxon>Actinomycetes</taxon>
        <taxon>Kitasatosporales</taxon>
        <taxon>Streptomycetaceae</taxon>
        <taxon>Streptomyces</taxon>
    </lineage>
</organism>
<comment type="caution">
    <text evidence="11">The sequence shown here is derived from an EMBL/GenBank/DDBJ whole genome shotgun (WGS) entry which is preliminary data.</text>
</comment>
<evidence type="ECO:0000256" key="4">
    <source>
        <dbReference type="ARBA" id="ARBA00023157"/>
    </source>
</evidence>
<evidence type="ECO:0000256" key="5">
    <source>
        <dbReference type="ARBA" id="ARBA00023277"/>
    </source>
</evidence>
<keyword evidence="3 9" id="KW-0136">Cellulose degradation</keyword>
<protein>
    <recommendedName>
        <fullName evidence="9">Glucanase</fullName>
        <ecNumber evidence="9">3.2.1.-</ecNumber>
    </recommendedName>
</protein>
<keyword evidence="5 9" id="KW-0119">Carbohydrate metabolism</keyword>
<reference evidence="12" key="1">
    <citation type="journal article" date="2019" name="Int. J. Syst. Evol. Microbiol.">
        <title>The Global Catalogue of Microorganisms (GCM) 10K type strain sequencing project: providing services to taxonomists for standard genome sequencing and annotation.</title>
        <authorList>
            <consortium name="The Broad Institute Genomics Platform"/>
            <consortium name="The Broad Institute Genome Sequencing Center for Infectious Disease"/>
            <person name="Wu L."/>
            <person name="Ma J."/>
        </authorList>
    </citation>
    <scope>NUCLEOTIDE SEQUENCE [LARGE SCALE GENOMIC DNA]</scope>
    <source>
        <strain evidence="12">SYNS20</strain>
    </source>
</reference>
<evidence type="ECO:0000256" key="10">
    <source>
        <dbReference type="SAM" id="MobiDB-lite"/>
    </source>
</evidence>
<sequence>MPGRRPTPLMLALAATLLCLLGTSTPAPAAPQALPSRTDTAAQDLASRTDTAAQDLASRTDTAAQDRASRTDTGPQPPPPRSGTAPQDLASRTDTAPQPPPFWADPQADAARQVAAWRAEGRAADAELLAERIARHPTATWLADPDPVAPIRRAVRGAAARGQTVVLVAYRVPHRDCGLYSAGGARDAADYRRWIDRFADAIGDAPALVVLEPDAVPHILDGCTPPEHHAERYRLLSEAIARLKKQPRTTVYLDAGHPAFVTEPWRLVPPLMRAGIAKADGFAQNVSNFHTTKDVLAYGARLGELLGGKHFVLDTSRNGSGPPDFREALAWCNPPGRTLGAAPTRSTGHPLADAYLWVKHPGDSDGECRGGPQAGHWWPEYALDLARRS</sequence>
<dbReference type="InterPro" id="IPR036434">
    <property type="entry name" value="Beta_cellobiohydrolase_sf"/>
</dbReference>
<keyword evidence="1 9" id="KW-0732">Signal</keyword>
<evidence type="ECO:0000313" key="12">
    <source>
        <dbReference type="Proteomes" id="UP001596523"/>
    </source>
</evidence>
<keyword evidence="12" id="KW-1185">Reference proteome</keyword>
<feature type="chain" id="PRO_5044983712" description="Glucanase" evidence="9">
    <location>
        <begin position="30"/>
        <end position="389"/>
    </location>
</feature>
<evidence type="ECO:0000256" key="6">
    <source>
        <dbReference type="ARBA" id="ARBA00023295"/>
    </source>
</evidence>
<feature type="compositionally biased region" description="Polar residues" evidence="10">
    <location>
        <begin position="35"/>
        <end position="63"/>
    </location>
</feature>
<evidence type="ECO:0000256" key="2">
    <source>
        <dbReference type="ARBA" id="ARBA00022801"/>
    </source>
</evidence>
<evidence type="ECO:0000313" key="11">
    <source>
        <dbReference type="EMBL" id="MFC7306497.1"/>
    </source>
</evidence>
<comment type="similarity">
    <text evidence="9">Belongs to the glycosyl hydrolase family 6.</text>
</comment>
<keyword evidence="6 9" id="KW-0326">Glycosidase</keyword>
<dbReference type="SUPFAM" id="SSF51989">
    <property type="entry name" value="Glycosyl hydrolases family 6, cellulases"/>
    <property type="match status" value="1"/>
</dbReference>
<dbReference type="RefSeq" id="WP_381831862.1">
    <property type="nucleotide sequence ID" value="NZ_JBHTCF010000008.1"/>
</dbReference>
<accession>A0ABW2JLA9</accession>
<proteinExistence type="inferred from homology"/>
<dbReference type="EC" id="3.2.1.-" evidence="9"/>
<dbReference type="Gene3D" id="3.20.20.40">
    <property type="entry name" value="1, 4-beta cellobiohydrolase"/>
    <property type="match status" value="1"/>
</dbReference>
<dbReference type="EMBL" id="JBHTCF010000008">
    <property type="protein sequence ID" value="MFC7306497.1"/>
    <property type="molecule type" value="Genomic_DNA"/>
</dbReference>
<feature type="signal peptide" evidence="9">
    <location>
        <begin position="1"/>
        <end position="29"/>
    </location>
</feature>
<dbReference type="InterPro" id="IPR001524">
    <property type="entry name" value="Glyco_hydro_6_CS"/>
</dbReference>